<name>A0A1M4T456_9ACTN</name>
<dbReference type="InterPro" id="IPR007372">
    <property type="entry name" value="Lipid/polyisoprenoid-bd_YceI"/>
</dbReference>
<evidence type="ECO:0000256" key="1">
    <source>
        <dbReference type="ARBA" id="ARBA00008812"/>
    </source>
</evidence>
<dbReference type="OrthoDB" id="9811006at2"/>
<dbReference type="RefSeq" id="WP_072788396.1">
    <property type="nucleotide sequence ID" value="NZ_FQUL01000004.1"/>
</dbReference>
<gene>
    <name evidence="3" type="ORF">SAMN02745225_00489</name>
</gene>
<sequence>MTTATDLGLQTGKWVIDPIHSNVEFSVRHMMVSKVRGRFNDFSGEVEVDEDVTKSKVNATINVASIDTRDENRDGHLKSADFFDVENYPTITFTSTEIVPDGSDYIIKGDLTIKSTTKAVELKAEFNGAGPDPYGGVRSGISATTKISRKEFGLTWNAMLETGGAVVGDEVTIHLEVELTKA</sequence>
<dbReference type="PANTHER" id="PTHR34406">
    <property type="entry name" value="PROTEIN YCEI"/>
    <property type="match status" value="1"/>
</dbReference>
<evidence type="ECO:0000259" key="2">
    <source>
        <dbReference type="SMART" id="SM00867"/>
    </source>
</evidence>
<comment type="similarity">
    <text evidence="1">Belongs to the UPF0312 family.</text>
</comment>
<accession>A0A1M4T456</accession>
<dbReference type="Pfam" id="PF04264">
    <property type="entry name" value="YceI"/>
    <property type="match status" value="1"/>
</dbReference>
<dbReference type="Proteomes" id="UP000184295">
    <property type="component" value="Unassembled WGS sequence"/>
</dbReference>
<dbReference type="PANTHER" id="PTHR34406:SF1">
    <property type="entry name" value="PROTEIN YCEI"/>
    <property type="match status" value="1"/>
</dbReference>
<organism evidence="3 4">
    <name type="scientific">Ferrithrix thermotolerans DSM 19514</name>
    <dbReference type="NCBI Taxonomy" id="1121881"/>
    <lineage>
        <taxon>Bacteria</taxon>
        <taxon>Bacillati</taxon>
        <taxon>Actinomycetota</taxon>
        <taxon>Acidimicrobiia</taxon>
        <taxon>Acidimicrobiales</taxon>
        <taxon>Acidimicrobiaceae</taxon>
        <taxon>Ferrithrix</taxon>
    </lineage>
</organism>
<keyword evidence="4" id="KW-1185">Reference proteome</keyword>
<dbReference type="STRING" id="1121881.SAMN02745225_00489"/>
<feature type="domain" description="Lipid/polyisoprenoid-binding YceI-like" evidence="2">
    <location>
        <begin position="13"/>
        <end position="180"/>
    </location>
</feature>
<reference evidence="4" key="1">
    <citation type="submission" date="2016-11" db="EMBL/GenBank/DDBJ databases">
        <authorList>
            <person name="Varghese N."/>
            <person name="Submissions S."/>
        </authorList>
    </citation>
    <scope>NUCLEOTIDE SEQUENCE [LARGE SCALE GENOMIC DNA]</scope>
    <source>
        <strain evidence="4">DSM 19514</strain>
    </source>
</reference>
<dbReference type="AlphaFoldDB" id="A0A1M4T456"/>
<dbReference type="InterPro" id="IPR036761">
    <property type="entry name" value="TTHA0802/YceI-like_sf"/>
</dbReference>
<evidence type="ECO:0000313" key="3">
    <source>
        <dbReference type="EMBL" id="SHE39240.1"/>
    </source>
</evidence>
<dbReference type="EMBL" id="FQUL01000004">
    <property type="protein sequence ID" value="SHE39240.1"/>
    <property type="molecule type" value="Genomic_DNA"/>
</dbReference>
<proteinExistence type="inferred from homology"/>
<dbReference type="SMART" id="SM00867">
    <property type="entry name" value="YceI"/>
    <property type="match status" value="1"/>
</dbReference>
<protein>
    <submittedName>
        <fullName evidence="3">Polyisoprenoid-binding protein YceI</fullName>
    </submittedName>
</protein>
<evidence type="ECO:0000313" key="4">
    <source>
        <dbReference type="Proteomes" id="UP000184295"/>
    </source>
</evidence>
<dbReference type="Gene3D" id="2.40.128.110">
    <property type="entry name" value="Lipid/polyisoprenoid-binding, YceI-like"/>
    <property type="match status" value="1"/>
</dbReference>
<dbReference type="SUPFAM" id="SSF101874">
    <property type="entry name" value="YceI-like"/>
    <property type="match status" value="1"/>
</dbReference>